<dbReference type="Gene3D" id="4.10.60.10">
    <property type="entry name" value="Zinc finger, CCHC-type"/>
    <property type="match status" value="1"/>
</dbReference>
<dbReference type="STRING" id="1442369.A0A0D2GM17"/>
<dbReference type="Pfam" id="PF00098">
    <property type="entry name" value="zf-CCHC"/>
    <property type="match status" value="2"/>
</dbReference>
<keyword evidence="1" id="KW-0863">Zinc-finger</keyword>
<dbReference type="AlphaFoldDB" id="A0A0D2GM17"/>
<keyword evidence="1" id="KW-0862">Zinc</keyword>
<dbReference type="HOGENOM" id="CLU_1199815_0_0_1"/>
<dbReference type="VEuPathDB" id="FungiDB:Z518_11171"/>
<protein>
    <recommendedName>
        <fullName evidence="2">CCHC-type domain-containing protein</fullName>
    </recommendedName>
</protein>
<name>A0A0D2GM17_9EURO</name>
<proteinExistence type="predicted"/>
<dbReference type="GO" id="GO:0003676">
    <property type="term" value="F:nucleic acid binding"/>
    <property type="evidence" value="ECO:0007669"/>
    <property type="project" value="InterPro"/>
</dbReference>
<sequence>MDRGCYNCGDPSHQARDCPKKGTPTCYNCGAEGHAAMKDILLVTACSPLPLVVQEVAGVQAEIHTVAARLENVIVAVDKVTLHVTVLLVVKAASGVVSTVVVAVKPAIPAVALVICHGTAHRADLKNATIVANKVTCLEIVLPNQAPSASATNVRSNSSHSLLAKETLTTAAGKQPGHLQSACPN</sequence>
<dbReference type="GO" id="GO:0008270">
    <property type="term" value="F:zinc ion binding"/>
    <property type="evidence" value="ECO:0007669"/>
    <property type="project" value="UniProtKB-KW"/>
</dbReference>
<dbReference type="PROSITE" id="PS50158">
    <property type="entry name" value="ZF_CCHC"/>
    <property type="match status" value="1"/>
</dbReference>
<dbReference type="GeneID" id="25299242"/>
<dbReference type="EMBL" id="KN847486">
    <property type="protein sequence ID" value="KIW99432.1"/>
    <property type="molecule type" value="Genomic_DNA"/>
</dbReference>
<evidence type="ECO:0000256" key="1">
    <source>
        <dbReference type="PROSITE-ProRule" id="PRU00047"/>
    </source>
</evidence>
<gene>
    <name evidence="3" type="ORF">Z518_11171</name>
</gene>
<keyword evidence="1" id="KW-0479">Metal-binding</keyword>
<evidence type="ECO:0000259" key="2">
    <source>
        <dbReference type="PROSITE" id="PS50158"/>
    </source>
</evidence>
<dbReference type="OrthoDB" id="3863715at2759"/>
<organism evidence="3 4">
    <name type="scientific">Rhinocladiella mackenziei CBS 650.93</name>
    <dbReference type="NCBI Taxonomy" id="1442369"/>
    <lineage>
        <taxon>Eukaryota</taxon>
        <taxon>Fungi</taxon>
        <taxon>Dikarya</taxon>
        <taxon>Ascomycota</taxon>
        <taxon>Pezizomycotina</taxon>
        <taxon>Eurotiomycetes</taxon>
        <taxon>Chaetothyriomycetidae</taxon>
        <taxon>Chaetothyriales</taxon>
        <taxon>Herpotrichiellaceae</taxon>
        <taxon>Rhinocladiella</taxon>
    </lineage>
</organism>
<dbReference type="SMART" id="SM00343">
    <property type="entry name" value="ZnF_C2HC"/>
    <property type="match status" value="3"/>
</dbReference>
<evidence type="ECO:0000313" key="3">
    <source>
        <dbReference type="EMBL" id="KIW99432.1"/>
    </source>
</evidence>
<dbReference type="SUPFAM" id="SSF57756">
    <property type="entry name" value="Retrovirus zinc finger-like domains"/>
    <property type="match status" value="1"/>
</dbReference>
<accession>A0A0D2GM17</accession>
<evidence type="ECO:0000313" key="4">
    <source>
        <dbReference type="Proteomes" id="UP000053617"/>
    </source>
</evidence>
<reference evidence="3 4" key="1">
    <citation type="submission" date="2015-01" db="EMBL/GenBank/DDBJ databases">
        <title>The Genome Sequence of Rhinocladiella mackenzie CBS 650.93.</title>
        <authorList>
            <consortium name="The Broad Institute Genomics Platform"/>
            <person name="Cuomo C."/>
            <person name="de Hoog S."/>
            <person name="Gorbushina A."/>
            <person name="Stielow B."/>
            <person name="Teixiera M."/>
            <person name="Abouelleil A."/>
            <person name="Chapman S.B."/>
            <person name="Priest M."/>
            <person name="Young S.K."/>
            <person name="Wortman J."/>
            <person name="Nusbaum C."/>
            <person name="Birren B."/>
        </authorList>
    </citation>
    <scope>NUCLEOTIDE SEQUENCE [LARGE SCALE GENOMIC DNA]</scope>
    <source>
        <strain evidence="3 4">CBS 650.93</strain>
    </source>
</reference>
<feature type="domain" description="CCHC-type" evidence="2">
    <location>
        <begin position="5"/>
        <end position="20"/>
    </location>
</feature>
<dbReference type="RefSeq" id="XP_013266569.1">
    <property type="nucleotide sequence ID" value="XM_013411115.1"/>
</dbReference>
<keyword evidence="4" id="KW-1185">Reference proteome</keyword>
<dbReference type="Proteomes" id="UP000053617">
    <property type="component" value="Unassembled WGS sequence"/>
</dbReference>
<dbReference type="InterPro" id="IPR001878">
    <property type="entry name" value="Znf_CCHC"/>
</dbReference>
<dbReference type="InterPro" id="IPR036875">
    <property type="entry name" value="Znf_CCHC_sf"/>
</dbReference>